<accession>A0A448V829</accession>
<reference evidence="1 2" key="1">
    <citation type="submission" date="2018-12" db="EMBL/GenBank/DDBJ databases">
        <authorList>
            <consortium name="Pathogen Informatics"/>
        </authorList>
    </citation>
    <scope>NUCLEOTIDE SEQUENCE [LARGE SCALE GENOMIC DNA]</scope>
    <source>
        <strain evidence="1 2">NCTC12905</strain>
    </source>
</reference>
<gene>
    <name evidence="1" type="ORF">NCTC12905_01647</name>
</gene>
<dbReference type="EMBL" id="LR134529">
    <property type="protein sequence ID" value="VEJ45962.1"/>
    <property type="molecule type" value="Genomic_DNA"/>
</dbReference>
<evidence type="ECO:0000313" key="1">
    <source>
        <dbReference type="EMBL" id="VEJ45962.1"/>
    </source>
</evidence>
<name>A0A448V829_BARVI</name>
<dbReference type="AlphaFoldDB" id="A0A448V829"/>
<proteinExistence type="predicted"/>
<protein>
    <submittedName>
        <fullName evidence="1">Uncharacterized protein</fullName>
    </submittedName>
</protein>
<organism evidence="1 2">
    <name type="scientific">Bartonella vinsonii</name>
    <name type="common">Rochalimaea vinsonii</name>
    <dbReference type="NCBI Taxonomy" id="33047"/>
    <lineage>
        <taxon>Bacteria</taxon>
        <taxon>Pseudomonadati</taxon>
        <taxon>Pseudomonadota</taxon>
        <taxon>Alphaproteobacteria</taxon>
        <taxon>Hyphomicrobiales</taxon>
        <taxon>Bartonellaceae</taxon>
        <taxon>Bartonella</taxon>
    </lineage>
</organism>
<dbReference type="Proteomes" id="UP000274201">
    <property type="component" value="Chromosome"/>
</dbReference>
<evidence type="ECO:0000313" key="2">
    <source>
        <dbReference type="Proteomes" id="UP000274201"/>
    </source>
</evidence>
<sequence length="43" mass="5081">MEATQRPQLALKAYQQASEYYPQMQKLQKRVEDLLEEQSPQAL</sequence>